<dbReference type="Gene3D" id="3.30.230.130">
    <property type="entry name" value="Cullin, Chain C, Domain 2"/>
    <property type="match status" value="1"/>
</dbReference>
<dbReference type="Pfam" id="PF00888">
    <property type="entry name" value="Cullin"/>
    <property type="match status" value="1"/>
</dbReference>
<dbReference type="InterPro" id="IPR016159">
    <property type="entry name" value="Cullin_repeat-like_dom_sf"/>
</dbReference>
<dbReference type="eggNOG" id="KOG2166">
    <property type="taxonomic scope" value="Eukaryota"/>
</dbReference>
<dbReference type="InterPro" id="IPR059120">
    <property type="entry name" value="Cullin-like_AB"/>
</dbReference>
<dbReference type="InterPro" id="IPR036390">
    <property type="entry name" value="WH_DNA-bd_sf"/>
</dbReference>
<dbReference type="SMART" id="SM00182">
    <property type="entry name" value="CULLIN"/>
    <property type="match status" value="1"/>
</dbReference>
<dbReference type="InterPro" id="IPR016158">
    <property type="entry name" value="Cullin_homology"/>
</dbReference>
<gene>
    <name evidence="6" type="ORF">BXYJ_LOCUS1212</name>
</gene>
<evidence type="ECO:0000256" key="3">
    <source>
        <dbReference type="PROSITE-ProRule" id="PRU00330"/>
    </source>
</evidence>
<dbReference type="InterPro" id="IPR036317">
    <property type="entry name" value="Cullin_homology_sf"/>
</dbReference>
<dbReference type="OrthoDB" id="27073at2759"/>
<keyword evidence="8" id="KW-1185">Reference proteome</keyword>
<evidence type="ECO:0000256" key="2">
    <source>
        <dbReference type="ARBA" id="ARBA00022786"/>
    </source>
</evidence>
<reference evidence="9" key="1">
    <citation type="submission" date="2016-11" db="UniProtKB">
        <authorList>
            <consortium name="WormBaseParasite"/>
        </authorList>
    </citation>
    <scope>IDENTIFICATION</scope>
</reference>
<keyword evidence="2" id="KW-0833">Ubl conjugation pathway</keyword>
<dbReference type="InterPro" id="IPR001373">
    <property type="entry name" value="Cullin_N"/>
</dbReference>
<dbReference type="SUPFAM" id="SSF46785">
    <property type="entry name" value="Winged helix' DNA-binding domain"/>
    <property type="match status" value="1"/>
</dbReference>
<evidence type="ECO:0000313" key="8">
    <source>
        <dbReference type="Proteomes" id="UP000659654"/>
    </source>
</evidence>
<dbReference type="Gene3D" id="1.10.10.10">
    <property type="entry name" value="Winged helix-like DNA-binding domain superfamily/Winged helix DNA-binding domain"/>
    <property type="match status" value="1"/>
</dbReference>
<dbReference type="GO" id="GO:0031625">
    <property type="term" value="F:ubiquitin protein ligase binding"/>
    <property type="evidence" value="ECO:0007669"/>
    <property type="project" value="InterPro"/>
</dbReference>
<dbReference type="Pfam" id="PF26557">
    <property type="entry name" value="Cullin_AB"/>
    <property type="match status" value="1"/>
</dbReference>
<dbReference type="PANTHER" id="PTHR11932">
    <property type="entry name" value="CULLIN"/>
    <property type="match status" value="1"/>
</dbReference>
<dbReference type="GO" id="GO:0006511">
    <property type="term" value="P:ubiquitin-dependent protein catabolic process"/>
    <property type="evidence" value="ECO:0007669"/>
    <property type="project" value="InterPro"/>
</dbReference>
<protein>
    <submittedName>
        <fullName evidence="6">(pine wood nematode) hypothetical protein</fullName>
    </submittedName>
    <submittedName>
        <fullName evidence="9">CULLIN_2 domain-containing protein</fullName>
    </submittedName>
</protein>
<evidence type="ECO:0000313" key="6">
    <source>
        <dbReference type="EMBL" id="CAD5208977.1"/>
    </source>
</evidence>
<dbReference type="Proteomes" id="UP000582659">
    <property type="component" value="Unassembled WGS sequence"/>
</dbReference>
<dbReference type="WBParaSite" id="BXY_0139600.1">
    <property type="protein sequence ID" value="BXY_0139600.1"/>
    <property type="gene ID" value="BXY_0139600"/>
</dbReference>
<accession>A0A1I7RL11</accession>
<dbReference type="Proteomes" id="UP000095284">
    <property type="component" value="Unplaced"/>
</dbReference>
<dbReference type="SUPFAM" id="SSF75632">
    <property type="entry name" value="Cullin homology domain"/>
    <property type="match status" value="1"/>
</dbReference>
<dbReference type="AlphaFoldDB" id="A0A1I7RL11"/>
<evidence type="ECO:0000313" key="7">
    <source>
        <dbReference type="Proteomes" id="UP000095284"/>
    </source>
</evidence>
<evidence type="ECO:0000256" key="1">
    <source>
        <dbReference type="ARBA" id="ARBA00006019"/>
    </source>
</evidence>
<dbReference type="SUPFAM" id="SSF74788">
    <property type="entry name" value="Cullin repeat-like"/>
    <property type="match status" value="1"/>
</dbReference>
<dbReference type="SMART" id="SM00884">
    <property type="entry name" value="Cullin_Nedd8"/>
    <property type="match status" value="1"/>
</dbReference>
<dbReference type="PROSITE" id="PS50069">
    <property type="entry name" value="CULLIN_2"/>
    <property type="match status" value="1"/>
</dbReference>
<dbReference type="Pfam" id="PF10557">
    <property type="entry name" value="Cullin_Nedd8"/>
    <property type="match status" value="1"/>
</dbReference>
<dbReference type="EMBL" id="CAJFCV020000001">
    <property type="protein sequence ID" value="CAG9083608.1"/>
    <property type="molecule type" value="Genomic_DNA"/>
</dbReference>
<feature type="domain" description="Cullin family profile" evidence="5">
    <location>
        <begin position="378"/>
        <end position="618"/>
    </location>
</feature>
<dbReference type="Proteomes" id="UP000659654">
    <property type="component" value="Unassembled WGS sequence"/>
</dbReference>
<comment type="similarity">
    <text evidence="1 3 4">Belongs to the cullin family.</text>
</comment>
<dbReference type="InterPro" id="IPR019559">
    <property type="entry name" value="Cullin_neddylation_domain"/>
</dbReference>
<reference evidence="6" key="2">
    <citation type="submission" date="2020-09" db="EMBL/GenBank/DDBJ databases">
        <authorList>
            <person name="Kikuchi T."/>
        </authorList>
    </citation>
    <scope>NUCLEOTIDE SEQUENCE</scope>
    <source>
        <strain evidence="6">Ka4C1</strain>
    </source>
</reference>
<sequence>MSAKIPTSSLCGEDCQGSLDGDIFRRLYMKEELDSLHLSKMDSEMIRKCCADLVGAAEYFYGHQDVKISQAFVRSDFELIFKSGMINCYLEMLGVLIQKIALSQLHEVIAVTTSPPLFLIPDLWNKLLEAVSFLFKNFCVQVIPNMDLKEKLIDMSKKIFLENVLSSPHFSRLDYEDFDDKINVEKSSLILNNISPTFFTSYIRMITSDYCFVVNEIQDSFHPRQFTRLIVQWLEDELRAAKGLGFTQDQMKTFNEVLYKTFVMDYLTRLLRNENIDVILENLDCAVFHIWFMLYSKVEGGLDVLMEMVAGYMTRKCGYFAMKRNTVEKSALPTVIIKDLISFKKVIDLLQSECCNGDSMFKSRIQSQLHRVFNSVDKFAEFLAIYFDVELRQNKVDQMDNVLGLVHYVSSKEDFERLYKIYLARRLVGANVLNLELERTIIESLKVEFGNVYTRRMEKMFKDMEMSFELLREFAASQNLPLPADGVPRNDGLKFSITVITPGFWPQMNSLAPCSLPSQLSSAFHDFEHFYTKKYPTRRLGLNVYNGFTVVEARFFGQAVIDEVKDKIERGDDSLVAVPSDSLTTKSLVCTPVQTAVLDLFNSCCYVNSNKLKSMGDSELKKGIPSLIRGKILIKEFMVDMEGNEQEVYYINDVYSHKKTTINLTKEAKNDEGKGKKADGLAKNIYACRYLIDAAIVRIMKAHKTLPHDQLRTSVMTKLERPVDENLLKKCIENLIDHHYLKREEDNPRVYHYAE</sequence>
<dbReference type="Gene3D" id="1.20.1310.10">
    <property type="entry name" value="Cullin Repeats"/>
    <property type="match status" value="2"/>
</dbReference>
<dbReference type="InterPro" id="IPR036388">
    <property type="entry name" value="WH-like_DNA-bd_sf"/>
</dbReference>
<organism evidence="7 9">
    <name type="scientific">Bursaphelenchus xylophilus</name>
    <name type="common">Pinewood nematode worm</name>
    <name type="synonym">Aphelenchoides xylophilus</name>
    <dbReference type="NCBI Taxonomy" id="6326"/>
    <lineage>
        <taxon>Eukaryota</taxon>
        <taxon>Metazoa</taxon>
        <taxon>Ecdysozoa</taxon>
        <taxon>Nematoda</taxon>
        <taxon>Chromadorea</taxon>
        <taxon>Rhabditida</taxon>
        <taxon>Tylenchina</taxon>
        <taxon>Tylenchomorpha</taxon>
        <taxon>Aphelenchoidea</taxon>
        <taxon>Aphelenchoididae</taxon>
        <taxon>Bursaphelenchus</taxon>
    </lineage>
</organism>
<name>A0A1I7RL11_BURXY</name>
<evidence type="ECO:0000259" key="5">
    <source>
        <dbReference type="PROSITE" id="PS50069"/>
    </source>
</evidence>
<dbReference type="EMBL" id="CAJFDI010000001">
    <property type="protein sequence ID" value="CAD5208977.1"/>
    <property type="molecule type" value="Genomic_DNA"/>
</dbReference>
<proteinExistence type="inferred from homology"/>
<evidence type="ECO:0000313" key="9">
    <source>
        <dbReference type="WBParaSite" id="BXY_0139600.1"/>
    </source>
</evidence>
<evidence type="ECO:0000256" key="4">
    <source>
        <dbReference type="RuleBase" id="RU003829"/>
    </source>
</evidence>
<dbReference type="SMR" id="A0A1I7RL11"/>
<dbReference type="InterPro" id="IPR045093">
    <property type="entry name" value="Cullin"/>
</dbReference>